<proteinExistence type="predicted"/>
<protein>
    <recommendedName>
        <fullName evidence="2">PRTRC system protein F</fullName>
    </recommendedName>
</protein>
<gene>
    <name evidence="1" type="ORF">CFS9_36800</name>
</gene>
<name>A0AAT9H6J9_9FLAO</name>
<dbReference type="AlphaFoldDB" id="A0AAT9H6J9"/>
<evidence type="ECO:0000313" key="1">
    <source>
        <dbReference type="EMBL" id="BFM45039.1"/>
    </source>
</evidence>
<organism evidence="1">
    <name type="scientific">Flavobacterium sp. CFS9</name>
    <dbReference type="NCBI Taxonomy" id="3143118"/>
    <lineage>
        <taxon>Bacteria</taxon>
        <taxon>Pseudomonadati</taxon>
        <taxon>Bacteroidota</taxon>
        <taxon>Flavobacteriia</taxon>
        <taxon>Flavobacteriales</taxon>
        <taxon>Flavobacteriaceae</taxon>
        <taxon>Flavobacterium</taxon>
    </lineage>
</organism>
<evidence type="ECO:0008006" key="2">
    <source>
        <dbReference type="Google" id="ProtNLM"/>
    </source>
</evidence>
<reference evidence="1" key="1">
    <citation type="submission" date="2024-05" db="EMBL/GenBank/DDBJ databases">
        <title>Whole-Genome Sequence of CFS9, a Potential Fish Probiotic Isolated from the Body Surface of Silurus asotus.</title>
        <authorList>
            <person name="Kojima M."/>
            <person name="Tobioka K."/>
            <person name="Yokota K."/>
            <person name="Nakatani H."/>
            <person name="Hori K."/>
            <person name="Tamaru Y."/>
            <person name="Okazaki F."/>
        </authorList>
    </citation>
    <scope>NUCLEOTIDE SEQUENCE</scope>
    <source>
        <strain evidence="1">CFS9</strain>
    </source>
</reference>
<accession>A0AAT9H6J9</accession>
<sequence>MQPQFYKSLSHLTAHYGITPMQTDCFESPYNFALSLWDAERILKKQYKDCPQISLMQDGAETYLASEETCDTGTTLYYIPVEPLYWMSHDARYKRNAKLLLSVFCYLYHIADVPYYRQQDSYLYWMYEMHREWTEQDEEGEQRERFLHEFDRAELIGVYIEKKIYNPISLRFFGQRLLAFKCRDAFDRECLSAAQKAHRLFSDYPKERIFRNAPACSEDGQDEEESESIPMHKYISFIAHTKGWLYETLEQSINNEFNEYSQMHEPTIFKRFNDNADTHQSLDFERRFFSLLDDLCGLLYNYKSDDDE</sequence>
<dbReference type="EMBL" id="AP031573">
    <property type="protein sequence ID" value="BFM45039.1"/>
    <property type="molecule type" value="Genomic_DNA"/>
</dbReference>